<evidence type="ECO:0000313" key="1">
    <source>
        <dbReference type="EMBL" id="MBE1208122.1"/>
    </source>
</evidence>
<sequence>MIDSFKEFLDKDQQARPKSLVAWYAEGDERAAALAQGLIEEGHTYSFKKGYHARFDRAVAPNQQDHLHVMLRNNDVCVINKDGTASHKSDLSRLPGHVKDSIRRLGVVMIKESGQLVEQAAVVLRFTVPRSVMTQFKIKFLATTVKRSASSV</sequence>
<keyword evidence="2" id="KW-1185">Reference proteome</keyword>
<reference evidence="1 2" key="1">
    <citation type="submission" date="2020-09" db="EMBL/GenBank/DDBJ databases">
        <title>Draft Genome Sequence of Aminobacter carboxidus type strain DSM 1086, a soil Gram-negative carboxydobacterium.</title>
        <authorList>
            <person name="Turrini P."/>
            <person name="Tescari M."/>
            <person name="Artuso I."/>
            <person name="Lugli G.A."/>
            <person name="Frangipani E."/>
            <person name="Ventura M."/>
            <person name="Visca P."/>
        </authorList>
    </citation>
    <scope>NUCLEOTIDE SEQUENCE [LARGE SCALE GENOMIC DNA]</scope>
    <source>
        <strain evidence="1 2">DSM 1086</strain>
    </source>
</reference>
<gene>
    <name evidence="1" type="ORF">IHE39_27905</name>
</gene>
<dbReference type="RefSeq" id="WP_192568797.1">
    <property type="nucleotide sequence ID" value="NZ_JACZEP010000017.1"/>
</dbReference>
<accession>A0ABR9GWR0</accession>
<protein>
    <submittedName>
        <fullName evidence="1">Uncharacterized protein</fullName>
    </submittedName>
</protein>
<organism evidence="1 2">
    <name type="scientific">Aminobacter carboxidus</name>
    <dbReference type="NCBI Taxonomy" id="376165"/>
    <lineage>
        <taxon>Bacteria</taxon>
        <taxon>Pseudomonadati</taxon>
        <taxon>Pseudomonadota</taxon>
        <taxon>Alphaproteobacteria</taxon>
        <taxon>Hyphomicrobiales</taxon>
        <taxon>Phyllobacteriaceae</taxon>
        <taxon>Aminobacter</taxon>
    </lineage>
</organism>
<dbReference type="EMBL" id="JACZEP010000017">
    <property type="protein sequence ID" value="MBE1208122.1"/>
    <property type="molecule type" value="Genomic_DNA"/>
</dbReference>
<name>A0ABR9GWR0_9HYPH</name>
<evidence type="ECO:0000313" key="2">
    <source>
        <dbReference type="Proteomes" id="UP000598227"/>
    </source>
</evidence>
<proteinExistence type="predicted"/>
<comment type="caution">
    <text evidence="1">The sequence shown here is derived from an EMBL/GenBank/DDBJ whole genome shotgun (WGS) entry which is preliminary data.</text>
</comment>
<dbReference type="Proteomes" id="UP000598227">
    <property type="component" value="Unassembled WGS sequence"/>
</dbReference>